<keyword evidence="4 9" id="KW-1003">Cell membrane</keyword>
<evidence type="ECO:0000256" key="9">
    <source>
        <dbReference type="RuleBase" id="RU363064"/>
    </source>
</evidence>
<protein>
    <submittedName>
        <fullName evidence="10">Amino acid carrier protein</fullName>
    </submittedName>
</protein>
<keyword evidence="6 9" id="KW-0769">Symport</keyword>
<feature type="transmembrane region" description="Helical" evidence="9">
    <location>
        <begin position="255"/>
        <end position="274"/>
    </location>
</feature>
<comment type="similarity">
    <text evidence="2 9">Belongs to the alanine or glycine:cation symporter (AGCS) (TC 2.A.25) family.</text>
</comment>
<accession>J0WSY9</accession>
<reference evidence="10 11" key="1">
    <citation type="submission" date="2012-05" db="EMBL/GenBank/DDBJ databases">
        <authorList>
            <person name="Harkins D.M."/>
            <person name="Madupu R."/>
            <person name="Durkin A.S."/>
            <person name="Torralba M."/>
            <person name="Methe B."/>
            <person name="Sutton G.G."/>
            <person name="Nelson K.E."/>
        </authorList>
    </citation>
    <scope>NUCLEOTIDE SEQUENCE [LARGE SCALE GENOMIC DNA]</scope>
    <source>
        <strain evidence="10 11">F0489</strain>
    </source>
</reference>
<feature type="transmembrane region" description="Helical" evidence="9">
    <location>
        <begin position="222"/>
        <end position="243"/>
    </location>
</feature>
<dbReference type="PANTHER" id="PTHR30330">
    <property type="entry name" value="AGSS FAMILY TRANSPORTER, SODIUM-ALANINE"/>
    <property type="match status" value="1"/>
</dbReference>
<evidence type="ECO:0000256" key="3">
    <source>
        <dbReference type="ARBA" id="ARBA00022448"/>
    </source>
</evidence>
<dbReference type="eggNOG" id="COG1115">
    <property type="taxonomic scope" value="Bacteria"/>
</dbReference>
<proteinExistence type="inferred from homology"/>
<evidence type="ECO:0000256" key="2">
    <source>
        <dbReference type="ARBA" id="ARBA00009261"/>
    </source>
</evidence>
<keyword evidence="3 9" id="KW-0813">Transport</keyword>
<feature type="transmembrane region" description="Helical" evidence="9">
    <location>
        <begin position="107"/>
        <end position="130"/>
    </location>
</feature>
<dbReference type="GO" id="GO:0005886">
    <property type="term" value="C:plasma membrane"/>
    <property type="evidence" value="ECO:0007669"/>
    <property type="project" value="UniProtKB-SubCell"/>
</dbReference>
<dbReference type="GO" id="GO:0005283">
    <property type="term" value="F:amino acid:sodium symporter activity"/>
    <property type="evidence" value="ECO:0007669"/>
    <property type="project" value="InterPro"/>
</dbReference>
<dbReference type="EMBL" id="AKFT01000177">
    <property type="protein sequence ID" value="EJF39511.1"/>
    <property type="molecule type" value="Genomic_DNA"/>
</dbReference>
<dbReference type="PANTHER" id="PTHR30330:SF1">
    <property type="entry name" value="AMINO-ACID CARRIER PROTEIN ALST"/>
    <property type="match status" value="1"/>
</dbReference>
<comment type="caution">
    <text evidence="10">The sequence shown here is derived from an EMBL/GenBank/DDBJ whole genome shotgun (WGS) entry which is preliminary data.</text>
</comment>
<keyword evidence="8 9" id="KW-0472">Membrane</keyword>
<dbReference type="Pfam" id="PF01235">
    <property type="entry name" value="Na_Ala_symp"/>
    <property type="match status" value="1"/>
</dbReference>
<dbReference type="Gene3D" id="1.20.1740.10">
    <property type="entry name" value="Amino acid/polyamine transporter I"/>
    <property type="match status" value="1"/>
</dbReference>
<dbReference type="PRINTS" id="PR00175">
    <property type="entry name" value="NAALASMPORT"/>
</dbReference>
<dbReference type="PROSITE" id="PS00873">
    <property type="entry name" value="NA_ALANINE_SYMP"/>
    <property type="match status" value="1"/>
</dbReference>
<dbReference type="RefSeq" id="WP_008732749.1">
    <property type="nucleotide sequence ID" value="NZ_AKFT01000177.1"/>
</dbReference>
<evidence type="ECO:0000313" key="10">
    <source>
        <dbReference type="EMBL" id="EJF39511.1"/>
    </source>
</evidence>
<dbReference type="FunFam" id="1.20.1740.10:FF:000004">
    <property type="entry name" value="Sodium:alanine symporter family protein"/>
    <property type="match status" value="1"/>
</dbReference>
<feature type="transmembrane region" description="Helical" evidence="9">
    <location>
        <begin position="412"/>
        <end position="437"/>
    </location>
</feature>
<feature type="transmembrane region" description="Helical" evidence="9">
    <location>
        <begin position="27"/>
        <end position="45"/>
    </location>
</feature>
<name>J0WSY9_9ACTO</name>
<evidence type="ECO:0000256" key="4">
    <source>
        <dbReference type="ARBA" id="ARBA00022475"/>
    </source>
</evidence>
<dbReference type="NCBIfam" id="TIGR00835">
    <property type="entry name" value="agcS"/>
    <property type="match status" value="1"/>
</dbReference>
<feature type="transmembrane region" description="Helical" evidence="9">
    <location>
        <begin position="192"/>
        <end position="215"/>
    </location>
</feature>
<keyword evidence="5 9" id="KW-0812">Transmembrane</keyword>
<dbReference type="PATRIC" id="fig|1125718.3.peg.2185"/>
<sequence>MLPAVLSPTAGFFDGPAKWLSQAADHLYGNFLAWLLIAAGIWFTVRTRGVQLRLFGQMLRAIAGSRDGDAGISSFQAFTIGLASRVGTGNIVGVALAITLGGPGAVFWMWVVALVGMATGFIEATLAQLYKIPHPEGTFRGGPAYYISRGLGSKAWASVFAVVITFVFGFAYEATQANAISGVMMGTFDVSPQWTAIILVLITAPVVFGGITAVAKIAEWMAPIMAGVYALLAIVVLVIHASAIPDAMMSIIEGAFGIDQAFAGVAGGFVAAALNGIKRGLFSNEAGEGSVPNAAATATVAHPVQQGLVQSFGVFVDTIIVCTATALIVLLSGVYSPESTLAMGEAAAKEASSTLTSSSIGAVLGGWSEYLMAAIIFVFAYSSLLGNYTYAQVNVDFLLGLGRKRDTRTDTVMVYALRAMIVVAAGIGAVASLDFVWNLSDVVMGLMAIINIVAIVLLGKWAFGALIDWEVQRRLLNAGEISEIRFVAEDNPHLPGPLPGEVWSKANAGRHTPE</sequence>
<gene>
    <name evidence="10" type="primary">agcS_4</name>
    <name evidence="10" type="ORF">HMPREF1318_0018</name>
</gene>
<keyword evidence="7 9" id="KW-1133">Transmembrane helix</keyword>
<feature type="transmembrane region" description="Helical" evidence="9">
    <location>
        <begin position="443"/>
        <end position="467"/>
    </location>
</feature>
<evidence type="ECO:0000256" key="7">
    <source>
        <dbReference type="ARBA" id="ARBA00022989"/>
    </source>
</evidence>
<feature type="transmembrane region" description="Helical" evidence="9">
    <location>
        <begin position="82"/>
        <end position="101"/>
    </location>
</feature>
<evidence type="ECO:0000313" key="11">
    <source>
        <dbReference type="Proteomes" id="UP000002941"/>
    </source>
</evidence>
<dbReference type="InterPro" id="IPR001463">
    <property type="entry name" value="Na/Ala_symport"/>
</dbReference>
<feature type="transmembrane region" description="Helical" evidence="9">
    <location>
        <begin position="312"/>
        <end position="335"/>
    </location>
</feature>
<organism evidence="10 11">
    <name type="scientific">Actinomyces massiliensis F0489</name>
    <dbReference type="NCBI Taxonomy" id="1125718"/>
    <lineage>
        <taxon>Bacteria</taxon>
        <taxon>Bacillati</taxon>
        <taxon>Actinomycetota</taxon>
        <taxon>Actinomycetes</taxon>
        <taxon>Actinomycetales</taxon>
        <taxon>Actinomycetaceae</taxon>
        <taxon>Actinomyces</taxon>
    </lineage>
</organism>
<feature type="transmembrane region" description="Helical" evidence="9">
    <location>
        <begin position="151"/>
        <end position="172"/>
    </location>
</feature>
<dbReference type="OrthoDB" id="9806926at2"/>
<keyword evidence="11" id="KW-1185">Reference proteome</keyword>
<evidence type="ECO:0000256" key="8">
    <source>
        <dbReference type="ARBA" id="ARBA00023136"/>
    </source>
</evidence>
<evidence type="ECO:0000256" key="5">
    <source>
        <dbReference type="ARBA" id="ARBA00022692"/>
    </source>
</evidence>
<dbReference type="AlphaFoldDB" id="J0WSY9"/>
<feature type="transmembrane region" description="Helical" evidence="9">
    <location>
        <begin position="370"/>
        <end position="391"/>
    </location>
</feature>
<evidence type="ECO:0000256" key="6">
    <source>
        <dbReference type="ARBA" id="ARBA00022847"/>
    </source>
</evidence>
<evidence type="ECO:0000256" key="1">
    <source>
        <dbReference type="ARBA" id="ARBA00004651"/>
    </source>
</evidence>
<comment type="subcellular location">
    <subcellularLocation>
        <location evidence="1 9">Cell membrane</location>
        <topology evidence="1 9">Multi-pass membrane protein</topology>
    </subcellularLocation>
</comment>
<dbReference type="Proteomes" id="UP000002941">
    <property type="component" value="Unassembled WGS sequence"/>
</dbReference>